<evidence type="ECO:0000313" key="2">
    <source>
        <dbReference type="EMBL" id="KAJ8547245.1"/>
    </source>
</evidence>
<name>A0A9Q1LZK8_9SOLA</name>
<proteinExistence type="predicted"/>
<protein>
    <submittedName>
        <fullName evidence="2">Uncharacterized protein</fullName>
    </submittedName>
</protein>
<gene>
    <name evidence="2" type="ORF">K7X08_010831</name>
</gene>
<sequence>MAFFVRGGGLKSQKEDIHIKSRDIRVGGEGGEMTGASPGGGEMTGVSPGGGETTGVSSEGGEITGVSSGGGELTKGSSVDGETSGELATSDVEEVGDIRGAFVGVEEISG</sequence>
<dbReference type="EMBL" id="JAJAGQ010000012">
    <property type="protein sequence ID" value="KAJ8547245.1"/>
    <property type="molecule type" value="Genomic_DNA"/>
</dbReference>
<feature type="region of interest" description="Disordered" evidence="1">
    <location>
        <begin position="14"/>
        <end position="93"/>
    </location>
</feature>
<dbReference type="AlphaFoldDB" id="A0A9Q1LZK8"/>
<comment type="caution">
    <text evidence="2">The sequence shown here is derived from an EMBL/GenBank/DDBJ whole genome shotgun (WGS) entry which is preliminary data.</text>
</comment>
<organism evidence="2 3">
    <name type="scientific">Anisodus acutangulus</name>
    <dbReference type="NCBI Taxonomy" id="402998"/>
    <lineage>
        <taxon>Eukaryota</taxon>
        <taxon>Viridiplantae</taxon>
        <taxon>Streptophyta</taxon>
        <taxon>Embryophyta</taxon>
        <taxon>Tracheophyta</taxon>
        <taxon>Spermatophyta</taxon>
        <taxon>Magnoliopsida</taxon>
        <taxon>eudicotyledons</taxon>
        <taxon>Gunneridae</taxon>
        <taxon>Pentapetalae</taxon>
        <taxon>asterids</taxon>
        <taxon>lamiids</taxon>
        <taxon>Solanales</taxon>
        <taxon>Solanaceae</taxon>
        <taxon>Solanoideae</taxon>
        <taxon>Hyoscyameae</taxon>
        <taxon>Anisodus</taxon>
    </lineage>
</organism>
<evidence type="ECO:0000256" key="1">
    <source>
        <dbReference type="SAM" id="MobiDB-lite"/>
    </source>
</evidence>
<evidence type="ECO:0000313" key="3">
    <source>
        <dbReference type="Proteomes" id="UP001152561"/>
    </source>
</evidence>
<feature type="compositionally biased region" description="Basic and acidic residues" evidence="1">
    <location>
        <begin position="14"/>
        <end position="26"/>
    </location>
</feature>
<reference evidence="3" key="1">
    <citation type="journal article" date="2023" name="Proc. Natl. Acad. Sci. U.S.A.">
        <title>Genomic and structural basis for evolution of tropane alkaloid biosynthesis.</title>
        <authorList>
            <person name="Wanga Y.-J."/>
            <person name="Taina T."/>
            <person name="Yua J.-Y."/>
            <person name="Lia J."/>
            <person name="Xua B."/>
            <person name="Chenc J."/>
            <person name="D'Auriad J.C."/>
            <person name="Huanga J.-P."/>
            <person name="Huanga S.-X."/>
        </authorList>
    </citation>
    <scope>NUCLEOTIDE SEQUENCE [LARGE SCALE GENOMIC DNA]</scope>
    <source>
        <strain evidence="3">cv. KIB-2019</strain>
    </source>
</reference>
<keyword evidence="3" id="KW-1185">Reference proteome</keyword>
<feature type="compositionally biased region" description="Gly residues" evidence="1">
    <location>
        <begin position="27"/>
        <end position="53"/>
    </location>
</feature>
<accession>A0A9Q1LZK8</accession>
<feature type="compositionally biased region" description="Low complexity" evidence="1">
    <location>
        <begin position="54"/>
        <end position="66"/>
    </location>
</feature>
<dbReference type="Proteomes" id="UP001152561">
    <property type="component" value="Unassembled WGS sequence"/>
</dbReference>